<comment type="caution">
    <text evidence="8">The sequence shown here is derived from an EMBL/GenBank/DDBJ whole genome shotgun (WGS) entry which is preliminary data.</text>
</comment>
<dbReference type="InterPro" id="IPR009000">
    <property type="entry name" value="Transl_B-barrel_sf"/>
</dbReference>
<evidence type="ECO:0000313" key="9">
    <source>
        <dbReference type="Proteomes" id="UP000468388"/>
    </source>
</evidence>
<dbReference type="GO" id="GO:0004781">
    <property type="term" value="F:sulfate adenylyltransferase (ATP) activity"/>
    <property type="evidence" value="ECO:0007669"/>
    <property type="project" value="UniProtKB-EC"/>
</dbReference>
<dbReference type="GO" id="GO:0003924">
    <property type="term" value="F:GTPase activity"/>
    <property type="evidence" value="ECO:0007669"/>
    <property type="project" value="InterPro"/>
</dbReference>
<dbReference type="CDD" id="cd03695">
    <property type="entry name" value="CysN_NodQ_II"/>
    <property type="match status" value="1"/>
</dbReference>
<evidence type="ECO:0000256" key="4">
    <source>
        <dbReference type="ARBA" id="ARBA00022741"/>
    </source>
</evidence>
<dbReference type="Pfam" id="PF00009">
    <property type="entry name" value="GTP_EFTU"/>
    <property type="match status" value="1"/>
</dbReference>
<dbReference type="CDD" id="cd04095">
    <property type="entry name" value="CysN_NoDQ_III"/>
    <property type="match status" value="1"/>
</dbReference>
<dbReference type="PRINTS" id="PR00315">
    <property type="entry name" value="ELONGATNFCT"/>
</dbReference>
<evidence type="ECO:0000256" key="5">
    <source>
        <dbReference type="ARBA" id="ARBA00022840"/>
    </source>
</evidence>
<dbReference type="InterPro" id="IPR027417">
    <property type="entry name" value="P-loop_NTPase"/>
</dbReference>
<evidence type="ECO:0000259" key="7">
    <source>
        <dbReference type="PROSITE" id="PS51722"/>
    </source>
</evidence>
<proteinExistence type="predicted"/>
<organism evidence="8 9">
    <name type="scientific">Chitinophaga oryziterrae</name>
    <dbReference type="NCBI Taxonomy" id="1031224"/>
    <lineage>
        <taxon>Bacteria</taxon>
        <taxon>Pseudomonadati</taxon>
        <taxon>Bacteroidota</taxon>
        <taxon>Chitinophagia</taxon>
        <taxon>Chitinophagales</taxon>
        <taxon>Chitinophagaceae</taxon>
        <taxon>Chitinophaga</taxon>
    </lineage>
</organism>
<dbReference type="AlphaFoldDB" id="A0A6N8J9Z1"/>
<dbReference type="EMBL" id="WRXO01000002">
    <property type="protein sequence ID" value="MVT41049.1"/>
    <property type="molecule type" value="Genomic_DNA"/>
</dbReference>
<sequence length="415" mass="46332">MEVLHITTSGSVDDGKSTLIGRLLYDTQSIPQDKMDALHAASKRKGLDFTDLSLLTDGLVAEREQGITIDVAHIYFSTPNRKYIIADTPGHIEYTRNMVTGASTAQVSLILIDARKGIVEQTYRHFFIAALLRIPYLVVCVNKMDLVEYNEARFNQIVEDFQQMVASASFQAPSIKFIPISSLYGENVAGRSEKINWYQGESLLEYLEQITFDHADSTHPARFPVQSVIRPMTREFHDFRGFAGKVASGHFNVGDEIISLPSQQKSKIKTIEQFEAQLSTARARESVVITLEDEIDTSRGSMLSKTDNVPPLLKEITAQVCWMDQQKLVPGKAYLLQHGINRVKAKVQQINHVIDVTNNKIVEDKKELGLNDIGKITLKTAQPIFADSYHLNPANGAFILVDEFSNATVAVGFVE</sequence>
<dbReference type="RefSeq" id="WP_157299668.1">
    <property type="nucleotide sequence ID" value="NZ_BAAAZB010000010.1"/>
</dbReference>
<evidence type="ECO:0000256" key="3">
    <source>
        <dbReference type="ARBA" id="ARBA00022695"/>
    </source>
</evidence>
<dbReference type="PROSITE" id="PS51722">
    <property type="entry name" value="G_TR_2"/>
    <property type="match status" value="1"/>
</dbReference>
<keyword evidence="2 8" id="KW-0808">Transferase</keyword>
<gene>
    <name evidence="8" type="ORF">GO495_10690</name>
</gene>
<feature type="domain" description="Tr-type G" evidence="7">
    <location>
        <begin position="1"/>
        <end position="218"/>
    </location>
</feature>
<dbReference type="Gene3D" id="2.40.30.10">
    <property type="entry name" value="Translation factors"/>
    <property type="match status" value="2"/>
</dbReference>
<dbReference type="GO" id="GO:0006790">
    <property type="term" value="P:sulfur compound metabolic process"/>
    <property type="evidence" value="ECO:0007669"/>
    <property type="project" value="InterPro"/>
</dbReference>
<dbReference type="SUPFAM" id="SSF50465">
    <property type="entry name" value="EF-Tu/eEF-1alpha/eIF2-gamma C-terminal domain"/>
    <property type="match status" value="1"/>
</dbReference>
<dbReference type="SUPFAM" id="SSF50447">
    <property type="entry name" value="Translation proteins"/>
    <property type="match status" value="1"/>
</dbReference>
<keyword evidence="9" id="KW-1185">Reference proteome</keyword>
<dbReference type="CDD" id="cd04166">
    <property type="entry name" value="CysN_ATPS"/>
    <property type="match status" value="1"/>
</dbReference>
<dbReference type="Proteomes" id="UP000468388">
    <property type="component" value="Unassembled WGS sequence"/>
</dbReference>
<keyword evidence="3 8" id="KW-0548">Nucleotidyltransferase</keyword>
<dbReference type="OrthoDB" id="9804504at2"/>
<dbReference type="InterPro" id="IPR050100">
    <property type="entry name" value="TRAFAC_GTPase_members"/>
</dbReference>
<dbReference type="InterPro" id="IPR054696">
    <property type="entry name" value="GTP-eEF1A_C"/>
</dbReference>
<dbReference type="InterPro" id="IPR000795">
    <property type="entry name" value="T_Tr_GTP-bd_dom"/>
</dbReference>
<reference evidence="8 9" key="1">
    <citation type="submission" date="2019-12" db="EMBL/GenBank/DDBJ databases">
        <title>The draft genomic sequence of strain Chitinophaga oryziterrae JCM 16595.</title>
        <authorList>
            <person name="Zhang X."/>
        </authorList>
    </citation>
    <scope>NUCLEOTIDE SEQUENCE [LARGE SCALE GENOMIC DNA]</scope>
    <source>
        <strain evidence="8 9">JCM 16595</strain>
    </source>
</reference>
<dbReference type="InterPro" id="IPR009001">
    <property type="entry name" value="Transl_elong_EF1A/Init_IF2_C"/>
</dbReference>
<keyword evidence="6" id="KW-0342">GTP-binding</keyword>
<dbReference type="InterPro" id="IPR031157">
    <property type="entry name" value="G_TR_CS"/>
</dbReference>
<dbReference type="NCBIfam" id="TIGR02034">
    <property type="entry name" value="CysN"/>
    <property type="match status" value="1"/>
</dbReference>
<accession>A0A6N8J9Z1</accession>
<dbReference type="Pfam" id="PF22594">
    <property type="entry name" value="GTP-eEF1A_C"/>
    <property type="match status" value="1"/>
</dbReference>
<dbReference type="InterPro" id="IPR041757">
    <property type="entry name" value="CysN_GTP-bd"/>
</dbReference>
<evidence type="ECO:0000256" key="2">
    <source>
        <dbReference type="ARBA" id="ARBA00022679"/>
    </source>
</evidence>
<evidence type="ECO:0000313" key="8">
    <source>
        <dbReference type="EMBL" id="MVT41049.1"/>
    </source>
</evidence>
<dbReference type="SUPFAM" id="SSF52540">
    <property type="entry name" value="P-loop containing nucleoside triphosphate hydrolases"/>
    <property type="match status" value="1"/>
</dbReference>
<keyword evidence="4" id="KW-0547">Nucleotide-binding</keyword>
<keyword evidence="5" id="KW-0067">ATP-binding</keyword>
<name>A0A6N8J9Z1_9BACT</name>
<protein>
    <recommendedName>
        <fullName evidence="1">sulfate adenylyltransferase</fullName>
        <ecNumber evidence="1">2.7.7.4</ecNumber>
    </recommendedName>
</protein>
<dbReference type="GO" id="GO:0005525">
    <property type="term" value="F:GTP binding"/>
    <property type="evidence" value="ECO:0007669"/>
    <property type="project" value="UniProtKB-KW"/>
</dbReference>
<dbReference type="Gene3D" id="3.40.50.300">
    <property type="entry name" value="P-loop containing nucleotide triphosphate hydrolases"/>
    <property type="match status" value="1"/>
</dbReference>
<evidence type="ECO:0000256" key="1">
    <source>
        <dbReference type="ARBA" id="ARBA00012391"/>
    </source>
</evidence>
<dbReference type="InterPro" id="IPR044139">
    <property type="entry name" value="CysN_NoDQ_III"/>
</dbReference>
<evidence type="ECO:0000256" key="6">
    <source>
        <dbReference type="ARBA" id="ARBA00023134"/>
    </source>
</evidence>
<dbReference type="PROSITE" id="PS00301">
    <property type="entry name" value="G_TR_1"/>
    <property type="match status" value="1"/>
</dbReference>
<dbReference type="GO" id="GO:0005524">
    <property type="term" value="F:ATP binding"/>
    <property type="evidence" value="ECO:0007669"/>
    <property type="project" value="UniProtKB-KW"/>
</dbReference>
<dbReference type="PANTHER" id="PTHR23115">
    <property type="entry name" value="TRANSLATION FACTOR"/>
    <property type="match status" value="1"/>
</dbReference>
<dbReference type="InterPro" id="IPR011779">
    <property type="entry name" value="SO4_adenylTrfase_lsu"/>
</dbReference>
<dbReference type="FunFam" id="3.40.50.300:FF:000119">
    <property type="entry name" value="Sulfate adenylyltransferase subunit 1"/>
    <property type="match status" value="1"/>
</dbReference>
<dbReference type="EC" id="2.7.7.4" evidence="1"/>
<dbReference type="InterPro" id="IPR044138">
    <property type="entry name" value="CysN_II"/>
</dbReference>